<proteinExistence type="predicted"/>
<dbReference type="Proteomes" id="UP000018144">
    <property type="component" value="Unassembled WGS sequence"/>
</dbReference>
<reference evidence="1 2" key="1">
    <citation type="journal article" date="2013" name="PLoS Genet.">
        <title>The genome and development-dependent transcriptomes of Pyronema confluens: a window into fungal evolution.</title>
        <authorList>
            <person name="Traeger S."/>
            <person name="Altegoer F."/>
            <person name="Freitag M."/>
            <person name="Gabaldon T."/>
            <person name="Kempken F."/>
            <person name="Kumar A."/>
            <person name="Marcet-Houben M."/>
            <person name="Poggeler S."/>
            <person name="Stajich J.E."/>
            <person name="Nowrousian M."/>
        </authorList>
    </citation>
    <scope>NUCLEOTIDE SEQUENCE [LARGE SCALE GENOMIC DNA]</scope>
    <source>
        <strain evidence="2">CBS 100304</strain>
        <tissue evidence="1">Vegetative mycelium</tissue>
    </source>
</reference>
<dbReference type="AlphaFoldDB" id="U4LQU6"/>
<evidence type="ECO:0000313" key="2">
    <source>
        <dbReference type="Proteomes" id="UP000018144"/>
    </source>
</evidence>
<organism evidence="1 2">
    <name type="scientific">Pyronema omphalodes (strain CBS 100304)</name>
    <name type="common">Pyronema confluens</name>
    <dbReference type="NCBI Taxonomy" id="1076935"/>
    <lineage>
        <taxon>Eukaryota</taxon>
        <taxon>Fungi</taxon>
        <taxon>Dikarya</taxon>
        <taxon>Ascomycota</taxon>
        <taxon>Pezizomycotina</taxon>
        <taxon>Pezizomycetes</taxon>
        <taxon>Pezizales</taxon>
        <taxon>Pyronemataceae</taxon>
        <taxon>Pyronema</taxon>
    </lineage>
</organism>
<accession>U4LQU6</accession>
<name>U4LQU6_PYROM</name>
<evidence type="ECO:0000313" key="1">
    <source>
        <dbReference type="EMBL" id="CCX29676.1"/>
    </source>
</evidence>
<sequence length="69" mass="7593">MHATWKALSTGKHWPVGNLAAGEDSKDNYTTSIMIEQGTTMWCVACEGICDLFCDMSRVGQVALRLRSV</sequence>
<protein>
    <submittedName>
        <fullName evidence="1">Uncharacterized protein</fullName>
    </submittedName>
</protein>
<keyword evidence="2" id="KW-1185">Reference proteome</keyword>
<dbReference type="EMBL" id="HF935309">
    <property type="protein sequence ID" value="CCX29676.1"/>
    <property type="molecule type" value="Genomic_DNA"/>
</dbReference>
<gene>
    <name evidence="1" type="ORF">PCON_06337</name>
</gene>